<dbReference type="SUPFAM" id="SSF51338">
    <property type="entry name" value="Composite domain of metallo-dependent hydrolases"/>
    <property type="match status" value="1"/>
</dbReference>
<dbReference type="RefSeq" id="WP_188688022.1">
    <property type="nucleotide sequence ID" value="NZ_BMIR01000001.1"/>
</dbReference>
<name>A0A8J2YF09_9BACL</name>
<keyword evidence="7" id="KW-0479">Metal-binding</keyword>
<reference evidence="11" key="1">
    <citation type="journal article" date="2014" name="Int. J. Syst. Evol. Microbiol.">
        <title>Complete genome sequence of Corynebacterium casei LMG S-19264T (=DSM 44701T), isolated from a smear-ripened cheese.</title>
        <authorList>
            <consortium name="US DOE Joint Genome Institute (JGI-PGF)"/>
            <person name="Walter F."/>
            <person name="Albersmeier A."/>
            <person name="Kalinowski J."/>
            <person name="Ruckert C."/>
        </authorList>
    </citation>
    <scope>NUCLEOTIDE SEQUENCE</scope>
    <source>
        <strain evidence="11">CGMCC 1.15371</strain>
    </source>
</reference>
<comment type="cofactor">
    <cofactor evidence="1">
        <name>Zn(2+)</name>
        <dbReference type="ChEBI" id="CHEBI:29105"/>
    </cofactor>
</comment>
<comment type="subunit">
    <text evidence="5">Homotetramer.</text>
</comment>
<comment type="similarity">
    <text evidence="4">Belongs to the metallo-dependent hydrolases superfamily. Allantoinase family.</text>
</comment>
<dbReference type="EC" id="3.5.2.5" evidence="6"/>
<evidence type="ECO:0000256" key="6">
    <source>
        <dbReference type="ARBA" id="ARBA00012863"/>
    </source>
</evidence>
<dbReference type="EMBL" id="BMIR01000001">
    <property type="protein sequence ID" value="GGE27514.1"/>
    <property type="molecule type" value="Genomic_DNA"/>
</dbReference>
<evidence type="ECO:0000256" key="1">
    <source>
        <dbReference type="ARBA" id="ARBA00001947"/>
    </source>
</evidence>
<dbReference type="PANTHER" id="PTHR43668">
    <property type="entry name" value="ALLANTOINASE"/>
    <property type="match status" value="1"/>
</dbReference>
<gene>
    <name evidence="11" type="primary">allB</name>
    <name evidence="11" type="ORF">GCM10011391_02410</name>
</gene>
<dbReference type="GO" id="GO:0008270">
    <property type="term" value="F:zinc ion binding"/>
    <property type="evidence" value="ECO:0007669"/>
    <property type="project" value="InterPro"/>
</dbReference>
<comment type="caution">
    <text evidence="11">The sequence shown here is derived from an EMBL/GenBank/DDBJ whole genome shotgun (WGS) entry which is preliminary data.</text>
</comment>
<dbReference type="NCBIfam" id="TIGR03178">
    <property type="entry name" value="allantoinase"/>
    <property type="match status" value="1"/>
</dbReference>
<evidence type="ECO:0000256" key="3">
    <source>
        <dbReference type="ARBA" id="ARBA00008829"/>
    </source>
</evidence>
<dbReference type="Proteomes" id="UP000628775">
    <property type="component" value="Unassembled WGS sequence"/>
</dbReference>
<evidence type="ECO:0000256" key="4">
    <source>
        <dbReference type="ARBA" id="ARBA00010368"/>
    </source>
</evidence>
<dbReference type="InterPro" id="IPR006680">
    <property type="entry name" value="Amidohydro-rel"/>
</dbReference>
<evidence type="ECO:0000256" key="5">
    <source>
        <dbReference type="ARBA" id="ARBA00011881"/>
    </source>
</evidence>
<dbReference type="PANTHER" id="PTHR43668:SF2">
    <property type="entry name" value="ALLANTOINASE"/>
    <property type="match status" value="1"/>
</dbReference>
<sequence>MRWDHIIKNGTLVTSDGEKRAHIYIKSGKIVAVTSEALEGQAEVITDATGKHVYPGFIDTHVHSRDPGTTYKEDFYHSTLAAAAGGITSVFEMPNTNPPINTVENFNKQVKNLSSKANVNFAIWGICLGDLNLKELPALSKAGVIAFKFFWGYAVNRQTYQLVYNYSDDMQDVIPPFSDGEVHDMFAAVARTGKLLAIHAENNELIQTLTHKMIATGRTDYNALVEARPNLAEETTAQTGISFAQDTGTHLHILHISSGGTVDQLLEAQQKGITVTGETCPHYLFLNNEDYEAIGTDMKVYPPVKYKKDQERLWQGLQDGTISWVCSDHAPHTPEEKAGDLWSIPAGMCGVETLAPLMIHAVSEGKLTKGQLAQVLAENPAKTFNLYPNKGSLEVGSDADLTIVDFNQAFKIKREHLHSKSKVTAYDGFMTQGAPVQTIVNGHTVMKDGQIIKTHSGQFFTATDH</sequence>
<dbReference type="SUPFAM" id="SSF51556">
    <property type="entry name" value="Metallo-dependent hydrolases"/>
    <property type="match status" value="1"/>
</dbReference>
<comment type="pathway">
    <text evidence="2">Nitrogen metabolism; (S)-allantoin degradation; allantoate from (S)-allantoin: step 1/1.</text>
</comment>
<dbReference type="AlphaFoldDB" id="A0A8J2YF09"/>
<feature type="domain" description="Amidohydrolase-related" evidence="10">
    <location>
        <begin position="53"/>
        <end position="445"/>
    </location>
</feature>
<dbReference type="Pfam" id="PF01979">
    <property type="entry name" value="Amidohydro_1"/>
    <property type="match status" value="1"/>
</dbReference>
<evidence type="ECO:0000256" key="9">
    <source>
        <dbReference type="ARBA" id="ARBA00022833"/>
    </source>
</evidence>
<dbReference type="FunFam" id="3.20.20.140:FF:000174">
    <property type="entry name" value="Dihydropyrimidinase-related protein 2"/>
    <property type="match status" value="1"/>
</dbReference>
<evidence type="ECO:0000313" key="11">
    <source>
        <dbReference type="EMBL" id="GGE27514.1"/>
    </source>
</evidence>
<proteinExistence type="inferred from homology"/>
<dbReference type="InterPro" id="IPR050138">
    <property type="entry name" value="DHOase/Allantoinase_Hydrolase"/>
</dbReference>
<dbReference type="InterPro" id="IPR032466">
    <property type="entry name" value="Metal_Hydrolase"/>
</dbReference>
<dbReference type="Gene3D" id="2.30.40.10">
    <property type="entry name" value="Urease, subunit C, domain 1"/>
    <property type="match status" value="1"/>
</dbReference>
<organism evidence="11 12">
    <name type="scientific">Pullulanibacillus camelliae</name>
    <dbReference type="NCBI Taxonomy" id="1707096"/>
    <lineage>
        <taxon>Bacteria</taxon>
        <taxon>Bacillati</taxon>
        <taxon>Bacillota</taxon>
        <taxon>Bacilli</taxon>
        <taxon>Bacillales</taxon>
        <taxon>Sporolactobacillaceae</taxon>
        <taxon>Pullulanibacillus</taxon>
    </lineage>
</organism>
<dbReference type="GO" id="GO:0050897">
    <property type="term" value="F:cobalt ion binding"/>
    <property type="evidence" value="ECO:0007669"/>
    <property type="project" value="InterPro"/>
</dbReference>
<evidence type="ECO:0000256" key="8">
    <source>
        <dbReference type="ARBA" id="ARBA00022801"/>
    </source>
</evidence>
<dbReference type="GO" id="GO:0005737">
    <property type="term" value="C:cytoplasm"/>
    <property type="evidence" value="ECO:0007669"/>
    <property type="project" value="TreeGrafter"/>
</dbReference>
<dbReference type="GO" id="GO:0004038">
    <property type="term" value="F:allantoinase activity"/>
    <property type="evidence" value="ECO:0007669"/>
    <property type="project" value="UniProtKB-EC"/>
</dbReference>
<dbReference type="InterPro" id="IPR011059">
    <property type="entry name" value="Metal-dep_hydrolase_composite"/>
</dbReference>
<accession>A0A8J2YF09</accession>
<dbReference type="GO" id="GO:0000256">
    <property type="term" value="P:allantoin catabolic process"/>
    <property type="evidence" value="ECO:0007669"/>
    <property type="project" value="InterPro"/>
</dbReference>
<evidence type="ECO:0000259" key="10">
    <source>
        <dbReference type="Pfam" id="PF01979"/>
    </source>
</evidence>
<evidence type="ECO:0000256" key="2">
    <source>
        <dbReference type="ARBA" id="ARBA00004968"/>
    </source>
</evidence>
<protein>
    <recommendedName>
        <fullName evidence="6">allantoinase</fullName>
        <ecNumber evidence="6">3.5.2.5</ecNumber>
    </recommendedName>
</protein>
<keyword evidence="9" id="KW-0862">Zinc</keyword>
<keyword evidence="12" id="KW-1185">Reference proteome</keyword>
<dbReference type="GO" id="GO:0006145">
    <property type="term" value="P:purine nucleobase catabolic process"/>
    <property type="evidence" value="ECO:0007669"/>
    <property type="project" value="TreeGrafter"/>
</dbReference>
<reference evidence="11" key="2">
    <citation type="submission" date="2020-09" db="EMBL/GenBank/DDBJ databases">
        <authorList>
            <person name="Sun Q."/>
            <person name="Zhou Y."/>
        </authorList>
    </citation>
    <scope>NUCLEOTIDE SEQUENCE</scope>
    <source>
        <strain evidence="11">CGMCC 1.15371</strain>
    </source>
</reference>
<dbReference type="NCBIfam" id="TIGR00857">
    <property type="entry name" value="pyrC_multi"/>
    <property type="match status" value="1"/>
</dbReference>
<dbReference type="InterPro" id="IPR017593">
    <property type="entry name" value="Allantoinase"/>
</dbReference>
<evidence type="ECO:0000313" key="12">
    <source>
        <dbReference type="Proteomes" id="UP000628775"/>
    </source>
</evidence>
<dbReference type="Gene3D" id="3.20.20.140">
    <property type="entry name" value="Metal-dependent hydrolases"/>
    <property type="match status" value="1"/>
</dbReference>
<evidence type="ECO:0000256" key="7">
    <source>
        <dbReference type="ARBA" id="ARBA00022723"/>
    </source>
</evidence>
<keyword evidence="8" id="KW-0378">Hydrolase</keyword>
<comment type="similarity">
    <text evidence="3">Belongs to the metallo-dependent hydrolases superfamily. Hydantoinase/dihydropyrimidinase family.</text>
</comment>